<dbReference type="PANTHER" id="PTHR30341:SF0">
    <property type="entry name" value="NA(+)_H(+) ANTIPORTER NHAA"/>
    <property type="match status" value="1"/>
</dbReference>
<dbReference type="EMBL" id="CAEZXO010000005">
    <property type="protein sequence ID" value="CAB4694793.1"/>
    <property type="molecule type" value="Genomic_DNA"/>
</dbReference>
<dbReference type="EMBL" id="CAFBOC010000002">
    <property type="protein sequence ID" value="CAB4969154.1"/>
    <property type="molecule type" value="Genomic_DNA"/>
</dbReference>
<dbReference type="InterPro" id="IPR004670">
    <property type="entry name" value="NhaA"/>
</dbReference>
<dbReference type="EMBL" id="CAFBLD010000002">
    <property type="protein sequence ID" value="CAB4857582.1"/>
    <property type="molecule type" value="Genomic_DNA"/>
</dbReference>
<dbReference type="PANTHER" id="PTHR30341">
    <property type="entry name" value="SODIUM ION/PROTON ANTIPORTER NHAA-RELATED"/>
    <property type="match status" value="1"/>
</dbReference>
<reference evidence="7" key="1">
    <citation type="submission" date="2020-05" db="EMBL/GenBank/DDBJ databases">
        <authorList>
            <person name="Chiriac C."/>
            <person name="Salcher M."/>
            <person name="Ghai R."/>
            <person name="Kavagutti S V."/>
        </authorList>
    </citation>
    <scope>NUCLEOTIDE SEQUENCE</scope>
</reference>
<dbReference type="InterPro" id="IPR023171">
    <property type="entry name" value="Na/H_antiporter_dom_sf"/>
</dbReference>
<feature type="transmembrane region" description="Helical" evidence="6">
    <location>
        <begin position="111"/>
        <end position="133"/>
    </location>
</feature>
<feature type="transmembrane region" description="Helical" evidence="6">
    <location>
        <begin position="85"/>
        <end position="105"/>
    </location>
</feature>
<dbReference type="EMBL" id="CAEZYM010000010">
    <property type="protein sequence ID" value="CAB4728895.1"/>
    <property type="molecule type" value="Genomic_DNA"/>
</dbReference>
<gene>
    <name evidence="8" type="ORF">UFOPK2510_00928</name>
    <name evidence="9" type="ORF">UFOPK2718_01103</name>
    <name evidence="10" type="ORF">UFOPK2936_00383</name>
    <name evidence="11" type="ORF">UFOPK3174_01012</name>
    <name evidence="12" type="ORF">UFOPK3328_00277</name>
    <name evidence="13" type="ORF">UFOPK3779_00742</name>
    <name evidence="14" type="ORF">UFOPK3913_00200</name>
    <name evidence="7" type="ORF">UFOPK4107_00827</name>
    <name evidence="15" type="ORF">UFOPK4403_00046</name>
</gene>
<feature type="transmembrane region" description="Helical" evidence="6">
    <location>
        <begin position="173"/>
        <end position="192"/>
    </location>
</feature>
<evidence type="ECO:0000256" key="2">
    <source>
        <dbReference type="ARBA" id="ARBA00022475"/>
    </source>
</evidence>
<dbReference type="EMBL" id="CAFBQX010000001">
    <property type="protein sequence ID" value="CAB5069635.1"/>
    <property type="molecule type" value="Genomic_DNA"/>
</dbReference>
<dbReference type="GO" id="GO:0005886">
    <property type="term" value="C:plasma membrane"/>
    <property type="evidence" value="ECO:0007669"/>
    <property type="project" value="UniProtKB-SubCell"/>
</dbReference>
<feature type="transmembrane region" description="Helical" evidence="6">
    <location>
        <begin position="234"/>
        <end position="259"/>
    </location>
</feature>
<feature type="transmembrane region" description="Helical" evidence="6">
    <location>
        <begin position="12"/>
        <end position="33"/>
    </location>
</feature>
<evidence type="ECO:0000313" key="13">
    <source>
        <dbReference type="EMBL" id="CAB4943847.1"/>
    </source>
</evidence>
<organism evidence="7">
    <name type="scientific">freshwater metagenome</name>
    <dbReference type="NCBI Taxonomy" id="449393"/>
    <lineage>
        <taxon>unclassified sequences</taxon>
        <taxon>metagenomes</taxon>
        <taxon>ecological metagenomes</taxon>
    </lineage>
</organism>
<dbReference type="EMBL" id="CAFABH010000016">
    <property type="protein sequence ID" value="CAB4830351.1"/>
    <property type="molecule type" value="Genomic_DNA"/>
</dbReference>
<dbReference type="EMBL" id="CAESAE010000004">
    <property type="protein sequence ID" value="CAB4338854.1"/>
    <property type="molecule type" value="Genomic_DNA"/>
</dbReference>
<keyword evidence="3 6" id="KW-0812">Transmembrane</keyword>
<evidence type="ECO:0000313" key="7">
    <source>
        <dbReference type="EMBL" id="CAB4338854.1"/>
    </source>
</evidence>
<feature type="transmembrane region" description="Helical" evidence="6">
    <location>
        <begin position="204"/>
        <end position="222"/>
    </location>
</feature>
<dbReference type="Gene3D" id="1.20.1530.10">
    <property type="entry name" value="Na+/H+ antiporter like domain"/>
    <property type="match status" value="1"/>
</dbReference>
<proteinExistence type="inferred from homology"/>
<keyword evidence="2" id="KW-1003">Cell membrane</keyword>
<dbReference type="AlphaFoldDB" id="A0A6J5Z8H9"/>
<evidence type="ECO:0000256" key="5">
    <source>
        <dbReference type="ARBA" id="ARBA00023136"/>
    </source>
</evidence>
<evidence type="ECO:0000313" key="15">
    <source>
        <dbReference type="EMBL" id="CAB5069635.1"/>
    </source>
</evidence>
<accession>A0A6J5Z8H9</accession>
<keyword evidence="5 6" id="KW-0472">Membrane</keyword>
<sequence>MILRGSKAFRSFFATESAGGMVLVASCLVALIISNSSLNHNFTDLIAPIHTFISEGLMSVFFFLVGLEIKREFINGELRNPRIAALPIIAAIGGMTTPALIYALINHAGSAVHGWAIPMPTDIALSLGALALLGSRIDNSLKIFLLTLAIADDLGSIIVMGIFYSGGLSVTKIASTIGAVLLAWIIPTSQAISTDRLISWIHPWSSFLIIPLFALVNIGIHIDFSHVSSAISSPITLGIIAARVIGKILGITLFSWAAVKMKVATIPSSLTFMEIIGAAALAGMGLTVSLFIANLAMSDPAQLAQVKLGLVLAAIISAILGLSILHKFSTSQD</sequence>
<evidence type="ECO:0000256" key="6">
    <source>
        <dbReference type="SAM" id="Phobius"/>
    </source>
</evidence>
<name>A0A6J5Z8H9_9ZZZZ</name>
<evidence type="ECO:0000256" key="4">
    <source>
        <dbReference type="ARBA" id="ARBA00022989"/>
    </source>
</evidence>
<protein>
    <submittedName>
        <fullName evidence="7">Unannotated protein</fullName>
    </submittedName>
</protein>
<feature type="transmembrane region" description="Helical" evidence="6">
    <location>
        <begin position="271"/>
        <end position="296"/>
    </location>
</feature>
<evidence type="ECO:0000313" key="12">
    <source>
        <dbReference type="EMBL" id="CAB4857582.1"/>
    </source>
</evidence>
<dbReference type="PROSITE" id="PS51257">
    <property type="entry name" value="PROKAR_LIPOPROTEIN"/>
    <property type="match status" value="1"/>
</dbReference>
<dbReference type="HAMAP" id="MF_01844">
    <property type="entry name" value="NhaA"/>
    <property type="match status" value="1"/>
</dbReference>
<dbReference type="Pfam" id="PF06965">
    <property type="entry name" value="Na_H_antiport_1"/>
    <property type="match status" value="1"/>
</dbReference>
<feature type="transmembrane region" description="Helical" evidence="6">
    <location>
        <begin position="45"/>
        <end position="65"/>
    </location>
</feature>
<feature type="transmembrane region" description="Helical" evidence="6">
    <location>
        <begin position="308"/>
        <end position="325"/>
    </location>
</feature>
<dbReference type="GO" id="GO:0006885">
    <property type="term" value="P:regulation of pH"/>
    <property type="evidence" value="ECO:0007669"/>
    <property type="project" value="InterPro"/>
</dbReference>
<evidence type="ECO:0000256" key="3">
    <source>
        <dbReference type="ARBA" id="ARBA00022692"/>
    </source>
</evidence>
<feature type="transmembrane region" description="Helical" evidence="6">
    <location>
        <begin position="145"/>
        <end position="167"/>
    </location>
</feature>
<keyword evidence="4 6" id="KW-1133">Transmembrane helix</keyword>
<evidence type="ECO:0000313" key="8">
    <source>
        <dbReference type="EMBL" id="CAB4694793.1"/>
    </source>
</evidence>
<comment type="subcellular location">
    <subcellularLocation>
        <location evidence="1">Cell inner membrane</location>
        <topology evidence="1">Multi-pass membrane protein</topology>
    </subcellularLocation>
</comment>
<dbReference type="GO" id="GO:0015385">
    <property type="term" value="F:sodium:proton antiporter activity"/>
    <property type="evidence" value="ECO:0007669"/>
    <property type="project" value="TreeGrafter"/>
</dbReference>
<evidence type="ECO:0000313" key="14">
    <source>
        <dbReference type="EMBL" id="CAB4969154.1"/>
    </source>
</evidence>
<evidence type="ECO:0000313" key="10">
    <source>
        <dbReference type="EMBL" id="CAB4774001.1"/>
    </source>
</evidence>
<evidence type="ECO:0000313" key="9">
    <source>
        <dbReference type="EMBL" id="CAB4728895.1"/>
    </source>
</evidence>
<dbReference type="EMBL" id="CAEZZW010000001">
    <property type="protein sequence ID" value="CAB4774001.1"/>
    <property type="molecule type" value="Genomic_DNA"/>
</dbReference>
<evidence type="ECO:0000313" key="11">
    <source>
        <dbReference type="EMBL" id="CAB4830351.1"/>
    </source>
</evidence>
<dbReference type="EMBL" id="CAFBNH010000004">
    <property type="protein sequence ID" value="CAB4943847.1"/>
    <property type="molecule type" value="Genomic_DNA"/>
</dbReference>
<evidence type="ECO:0000256" key="1">
    <source>
        <dbReference type="ARBA" id="ARBA00004429"/>
    </source>
</evidence>